<feature type="transmembrane region" description="Helical" evidence="1">
    <location>
        <begin position="199"/>
        <end position="221"/>
    </location>
</feature>
<feature type="transmembrane region" description="Helical" evidence="1">
    <location>
        <begin position="24"/>
        <end position="43"/>
    </location>
</feature>
<dbReference type="InterPro" id="IPR009781">
    <property type="entry name" value="DUF1345"/>
</dbReference>
<evidence type="ECO:0000256" key="1">
    <source>
        <dbReference type="SAM" id="Phobius"/>
    </source>
</evidence>
<accession>A0ABW1H2Z0</accession>
<feature type="transmembrane region" description="Helical" evidence="1">
    <location>
        <begin position="121"/>
        <end position="142"/>
    </location>
</feature>
<evidence type="ECO:0000313" key="3">
    <source>
        <dbReference type="Proteomes" id="UP001596226"/>
    </source>
</evidence>
<gene>
    <name evidence="2" type="ORF">ACFQGL_11930</name>
</gene>
<organism evidence="2 3">
    <name type="scientific">Micromonospora vulcania</name>
    <dbReference type="NCBI Taxonomy" id="1441873"/>
    <lineage>
        <taxon>Bacteria</taxon>
        <taxon>Bacillati</taxon>
        <taxon>Actinomycetota</taxon>
        <taxon>Actinomycetes</taxon>
        <taxon>Micromonosporales</taxon>
        <taxon>Micromonosporaceae</taxon>
        <taxon>Micromonospora</taxon>
    </lineage>
</organism>
<proteinExistence type="predicted"/>
<comment type="caution">
    <text evidence="2">The sequence shown here is derived from an EMBL/GenBank/DDBJ whole genome shotgun (WGS) entry which is preliminary data.</text>
</comment>
<dbReference type="Proteomes" id="UP001596226">
    <property type="component" value="Unassembled WGS sequence"/>
</dbReference>
<name>A0ABW1H2Z0_9ACTN</name>
<reference evidence="3" key="1">
    <citation type="journal article" date="2019" name="Int. J. Syst. Evol. Microbiol.">
        <title>The Global Catalogue of Microorganisms (GCM) 10K type strain sequencing project: providing services to taxonomists for standard genome sequencing and annotation.</title>
        <authorList>
            <consortium name="The Broad Institute Genomics Platform"/>
            <consortium name="The Broad Institute Genome Sequencing Center for Infectious Disease"/>
            <person name="Wu L."/>
            <person name="Ma J."/>
        </authorList>
    </citation>
    <scope>NUCLEOTIDE SEQUENCE [LARGE SCALE GENOMIC DNA]</scope>
    <source>
        <strain evidence="3">CGMCC 4.7144</strain>
    </source>
</reference>
<feature type="transmembrane region" description="Helical" evidence="1">
    <location>
        <begin position="49"/>
        <end position="66"/>
    </location>
</feature>
<keyword evidence="1" id="KW-1133">Transmembrane helix</keyword>
<protein>
    <submittedName>
        <fullName evidence="2">DUF1345 domain-containing protein</fullName>
    </submittedName>
</protein>
<dbReference type="RefSeq" id="WP_377509966.1">
    <property type="nucleotide sequence ID" value="NZ_JBHSQS010000006.1"/>
</dbReference>
<feature type="transmembrane region" description="Helical" evidence="1">
    <location>
        <begin position="87"/>
        <end position="109"/>
    </location>
</feature>
<keyword evidence="3" id="KW-1185">Reference proteome</keyword>
<dbReference type="EMBL" id="JBHSQS010000006">
    <property type="protein sequence ID" value="MFC5924050.1"/>
    <property type="molecule type" value="Genomic_DNA"/>
</dbReference>
<sequence length="223" mass="24400">MTEEITTGVTSPQIIVRFVMARRVSFAVSRTIEVALIVLGIFVIVSENVVGYIAVWDCIGVVYLAIRINRLRYKKVSDDTEWLKRALGPRIGLLFTIFASLVGIVSGLLIVSGGDNADDTLLAKVVGIPAVLLAWGILHFGYAERYAQGYYAALPTQHLVFPNTDRPTFIDFAYFSFTLGATFSVSDVETQTSKIRLQILSHSILSFIYNTATVGIAVSVITG</sequence>
<keyword evidence="1" id="KW-0812">Transmembrane</keyword>
<keyword evidence="1" id="KW-0472">Membrane</keyword>
<dbReference type="Pfam" id="PF07077">
    <property type="entry name" value="DUF1345"/>
    <property type="match status" value="1"/>
</dbReference>
<evidence type="ECO:0000313" key="2">
    <source>
        <dbReference type="EMBL" id="MFC5924050.1"/>
    </source>
</evidence>